<reference evidence="8" key="2">
    <citation type="submission" date="2015-01" db="EMBL/GenBank/DDBJ databases">
        <title>Complete genome sequence of Methylobacterium aquaticum strain 22A.</title>
        <authorList>
            <person name="Tani A."/>
            <person name="Ogura Y."/>
            <person name="Hayashi T."/>
        </authorList>
    </citation>
    <scope>NUCLEOTIDE SEQUENCE [LARGE SCALE GENOMIC DNA]</scope>
    <source>
        <strain evidence="8">MA-22A</strain>
    </source>
</reference>
<accession>A0A0C6FLK9</accession>
<feature type="transmembrane region" description="Helical" evidence="5">
    <location>
        <begin position="238"/>
        <end position="258"/>
    </location>
</feature>
<proteinExistence type="predicted"/>
<dbReference type="Gene3D" id="1.20.1260.10">
    <property type="match status" value="1"/>
</dbReference>
<gene>
    <name evidence="7" type="ORF">Maq22A_c25750</name>
</gene>
<dbReference type="GO" id="GO:0046872">
    <property type="term" value="F:metal ion binding"/>
    <property type="evidence" value="ECO:0007669"/>
    <property type="project" value="InterPro"/>
</dbReference>
<dbReference type="Pfam" id="PF02915">
    <property type="entry name" value="Rubrerythrin"/>
    <property type="match status" value="1"/>
</dbReference>
<dbReference type="GO" id="GO:0005384">
    <property type="term" value="F:manganese ion transmembrane transporter activity"/>
    <property type="evidence" value="ECO:0007669"/>
    <property type="project" value="InterPro"/>
</dbReference>
<evidence type="ECO:0000313" key="7">
    <source>
        <dbReference type="EMBL" id="BAQ48027.1"/>
    </source>
</evidence>
<reference evidence="7 8" key="1">
    <citation type="journal article" date="2015" name="Genome Announc.">
        <title>Complete Genome Sequence of Methylobacterium aquaticum Strain 22A, Isolated from Racomitrium japonicum Moss.</title>
        <authorList>
            <person name="Tani A."/>
            <person name="Ogura Y."/>
            <person name="Hayashi T."/>
            <person name="Kimbara K."/>
        </authorList>
    </citation>
    <scope>NUCLEOTIDE SEQUENCE [LARGE SCALE GENOMIC DNA]</scope>
    <source>
        <strain evidence="7 8">MA-22A</strain>
    </source>
</reference>
<keyword evidence="3 5" id="KW-1133">Transmembrane helix</keyword>
<dbReference type="PANTHER" id="PTHR33531:SF10">
    <property type="entry name" value="BLR7895 PROTEIN"/>
    <property type="match status" value="1"/>
</dbReference>
<evidence type="ECO:0000313" key="8">
    <source>
        <dbReference type="Proteomes" id="UP000061432"/>
    </source>
</evidence>
<dbReference type="InterPro" id="IPR009078">
    <property type="entry name" value="Ferritin-like_SF"/>
</dbReference>
<dbReference type="GO" id="GO:0030026">
    <property type="term" value="P:intracellular manganese ion homeostasis"/>
    <property type="evidence" value="ECO:0007669"/>
    <property type="project" value="InterPro"/>
</dbReference>
<dbReference type="CDD" id="cd01045">
    <property type="entry name" value="Ferritin_like_AB"/>
    <property type="match status" value="1"/>
</dbReference>
<dbReference type="GO" id="GO:0012505">
    <property type="term" value="C:endomembrane system"/>
    <property type="evidence" value="ECO:0007669"/>
    <property type="project" value="UniProtKB-SubCell"/>
</dbReference>
<dbReference type="STRING" id="270351.Maq22A_c25750"/>
<evidence type="ECO:0000256" key="5">
    <source>
        <dbReference type="SAM" id="Phobius"/>
    </source>
</evidence>
<dbReference type="PANTHER" id="PTHR33531">
    <property type="entry name" value="RUBRERYTHRIN SUBFAMILY"/>
    <property type="match status" value="1"/>
</dbReference>
<dbReference type="AlphaFoldDB" id="A0A0C6FLK9"/>
<evidence type="ECO:0000256" key="4">
    <source>
        <dbReference type="ARBA" id="ARBA00023136"/>
    </source>
</evidence>
<dbReference type="SUPFAM" id="SSF47240">
    <property type="entry name" value="Ferritin-like"/>
    <property type="match status" value="1"/>
</dbReference>
<keyword evidence="4 5" id="KW-0472">Membrane</keyword>
<dbReference type="Proteomes" id="UP000061432">
    <property type="component" value="Chromosome"/>
</dbReference>
<keyword evidence="2 5" id="KW-0812">Transmembrane</keyword>
<protein>
    <submittedName>
        <fullName evidence="7">Rubrerythrin</fullName>
    </submittedName>
</protein>
<feature type="transmembrane region" description="Helical" evidence="5">
    <location>
        <begin position="203"/>
        <end position="226"/>
    </location>
</feature>
<name>A0A0C6FLK9_9HYPH</name>
<dbReference type="Pfam" id="PF01988">
    <property type="entry name" value="VIT1"/>
    <property type="match status" value="1"/>
</dbReference>
<feature type="transmembrane region" description="Helical" evidence="5">
    <location>
        <begin position="177"/>
        <end position="197"/>
    </location>
</feature>
<feature type="transmembrane region" description="Helical" evidence="5">
    <location>
        <begin position="270"/>
        <end position="291"/>
    </location>
</feature>
<dbReference type="PATRIC" id="fig|270351.10.peg.4938"/>
<dbReference type="EMBL" id="AP014704">
    <property type="protein sequence ID" value="BAQ48027.1"/>
    <property type="molecule type" value="Genomic_DNA"/>
</dbReference>
<feature type="transmembrane region" description="Helical" evidence="5">
    <location>
        <begin position="303"/>
        <end position="322"/>
    </location>
</feature>
<dbReference type="InterPro" id="IPR008217">
    <property type="entry name" value="Ccc1_fam"/>
</dbReference>
<dbReference type="InterPro" id="IPR003251">
    <property type="entry name" value="Rr_diiron-bd_dom"/>
</dbReference>
<dbReference type="InterPro" id="IPR012347">
    <property type="entry name" value="Ferritin-like"/>
</dbReference>
<dbReference type="NCBIfam" id="NF045676">
    <property type="entry name" value="FeExpMbfA"/>
    <property type="match status" value="1"/>
</dbReference>
<feature type="domain" description="Rubrerythrin diiron-binding" evidence="6">
    <location>
        <begin position="13"/>
        <end position="148"/>
    </location>
</feature>
<comment type="subcellular location">
    <subcellularLocation>
        <location evidence="1">Endomembrane system</location>
        <topology evidence="1">Multi-pass membrane protein</topology>
    </subcellularLocation>
</comment>
<evidence type="ECO:0000259" key="6">
    <source>
        <dbReference type="Pfam" id="PF02915"/>
    </source>
</evidence>
<sequence>MPVKALTDLTEREVLALAIASEEEDSRIYRSFAEGLRADLPGSAGVFEAMAEEEAGHRDDLYAAYRQRFGEHLPPLRREDVKGFPRRRPVWWQGLDAARMRREAQGMEAQAAAFYERAAELSRDLGVRQLFTRLAEIERGHGDRAASLSAEQESGDAAAEEARAAHRLFVLRYVQPGLAGLIDGSVSTLAPLFAAAFATHNNWQTFLVGLAASIGAGISMGFTEALSDDGSITGRGSPWLRGLVCGVMTTVGGLGHTLPYLVPDSWSNAFAIATVLAALVVVVELCAISAIRTRYMETPFWRAALQVVLGGVLVLLAGVAIGSA</sequence>
<dbReference type="GO" id="GO:0016491">
    <property type="term" value="F:oxidoreductase activity"/>
    <property type="evidence" value="ECO:0007669"/>
    <property type="project" value="InterPro"/>
</dbReference>
<evidence type="ECO:0000256" key="3">
    <source>
        <dbReference type="ARBA" id="ARBA00022989"/>
    </source>
</evidence>
<evidence type="ECO:0000256" key="2">
    <source>
        <dbReference type="ARBA" id="ARBA00022692"/>
    </source>
</evidence>
<evidence type="ECO:0000256" key="1">
    <source>
        <dbReference type="ARBA" id="ARBA00004127"/>
    </source>
</evidence>
<organism evidence="7 8">
    <name type="scientific">Methylobacterium aquaticum</name>
    <dbReference type="NCBI Taxonomy" id="270351"/>
    <lineage>
        <taxon>Bacteria</taxon>
        <taxon>Pseudomonadati</taxon>
        <taxon>Pseudomonadota</taxon>
        <taxon>Alphaproteobacteria</taxon>
        <taxon>Hyphomicrobiales</taxon>
        <taxon>Methylobacteriaceae</taxon>
        <taxon>Methylobacterium</taxon>
    </lineage>
</organism>
<dbReference type="KEGG" id="maqu:Maq22A_c25750"/>